<dbReference type="GO" id="GO:0009927">
    <property type="term" value="F:histidine phosphotransfer kinase activity"/>
    <property type="evidence" value="ECO:0007669"/>
    <property type="project" value="TreeGrafter"/>
</dbReference>
<protein>
    <recommendedName>
        <fullName evidence="3">histidine kinase</fullName>
        <ecNumber evidence="3">2.7.13.3</ecNumber>
    </recommendedName>
</protein>
<evidence type="ECO:0000256" key="1">
    <source>
        <dbReference type="ARBA" id="ARBA00000085"/>
    </source>
</evidence>
<evidence type="ECO:0000259" key="17">
    <source>
        <dbReference type="PROSITE" id="PS50110"/>
    </source>
</evidence>
<dbReference type="Gene3D" id="6.10.340.10">
    <property type="match status" value="1"/>
</dbReference>
<evidence type="ECO:0000256" key="3">
    <source>
        <dbReference type="ARBA" id="ARBA00012438"/>
    </source>
</evidence>
<dbReference type="SMART" id="SM00091">
    <property type="entry name" value="PAS"/>
    <property type="match status" value="1"/>
</dbReference>
<dbReference type="Gene3D" id="3.30.450.20">
    <property type="entry name" value="PAS domain"/>
    <property type="match status" value="1"/>
</dbReference>
<dbReference type="InterPro" id="IPR035965">
    <property type="entry name" value="PAS-like_dom_sf"/>
</dbReference>
<dbReference type="InterPro" id="IPR029151">
    <property type="entry name" value="Sensor-like_sf"/>
</dbReference>
<evidence type="ECO:0000256" key="2">
    <source>
        <dbReference type="ARBA" id="ARBA00004651"/>
    </source>
</evidence>
<dbReference type="PANTHER" id="PTHR43047">
    <property type="entry name" value="TWO-COMPONENT HISTIDINE PROTEIN KINASE"/>
    <property type="match status" value="1"/>
</dbReference>
<feature type="domain" description="PAS" evidence="18">
    <location>
        <begin position="254"/>
        <end position="308"/>
    </location>
</feature>
<dbReference type="Gene3D" id="3.40.50.2300">
    <property type="match status" value="1"/>
</dbReference>
<dbReference type="InterPro" id="IPR005467">
    <property type="entry name" value="His_kinase_dom"/>
</dbReference>
<accession>A0A1G9FDG2</accession>
<dbReference type="Gene3D" id="3.30.565.10">
    <property type="entry name" value="Histidine kinase-like ATPase, C-terminal domain"/>
    <property type="match status" value="1"/>
</dbReference>
<dbReference type="SUPFAM" id="SSF103190">
    <property type="entry name" value="Sensory domain-like"/>
    <property type="match status" value="1"/>
</dbReference>
<dbReference type="CDD" id="cd00130">
    <property type="entry name" value="PAS"/>
    <property type="match status" value="1"/>
</dbReference>
<dbReference type="Proteomes" id="UP000199053">
    <property type="component" value="Unassembled WGS sequence"/>
</dbReference>
<evidence type="ECO:0000259" key="18">
    <source>
        <dbReference type="PROSITE" id="PS50112"/>
    </source>
</evidence>
<dbReference type="PROSITE" id="PS50109">
    <property type="entry name" value="HIS_KIN"/>
    <property type="match status" value="1"/>
</dbReference>
<dbReference type="PRINTS" id="PR00344">
    <property type="entry name" value="BCTRLSENSOR"/>
</dbReference>
<dbReference type="InterPro" id="IPR003594">
    <property type="entry name" value="HATPase_dom"/>
</dbReference>
<dbReference type="PANTHER" id="PTHR43047:SF72">
    <property type="entry name" value="OSMOSENSING HISTIDINE PROTEIN KINASE SLN1"/>
    <property type="match status" value="1"/>
</dbReference>
<feature type="domain" description="Response regulatory" evidence="17">
    <location>
        <begin position="641"/>
        <end position="751"/>
    </location>
</feature>
<comment type="catalytic activity">
    <reaction evidence="1">
        <text>ATP + protein L-histidine = ADP + protein N-phospho-L-histidine.</text>
        <dbReference type="EC" id="2.7.13.3"/>
    </reaction>
</comment>
<keyword evidence="7 15" id="KW-0812">Transmembrane</keyword>
<organism evidence="20 21">
    <name type="scientific">Maridesulfovibrio ferrireducens</name>
    <dbReference type="NCBI Taxonomy" id="246191"/>
    <lineage>
        <taxon>Bacteria</taxon>
        <taxon>Pseudomonadati</taxon>
        <taxon>Thermodesulfobacteriota</taxon>
        <taxon>Desulfovibrionia</taxon>
        <taxon>Desulfovibrionales</taxon>
        <taxon>Desulfovibrionaceae</taxon>
        <taxon>Maridesulfovibrio</taxon>
    </lineage>
</organism>
<evidence type="ECO:0000256" key="10">
    <source>
        <dbReference type="ARBA" id="ARBA00022840"/>
    </source>
</evidence>
<dbReference type="SUPFAM" id="SSF47384">
    <property type="entry name" value="Homodimeric domain of signal transducing histidine kinase"/>
    <property type="match status" value="1"/>
</dbReference>
<dbReference type="NCBIfam" id="TIGR00229">
    <property type="entry name" value="sensory_box"/>
    <property type="match status" value="1"/>
</dbReference>
<evidence type="ECO:0000259" key="16">
    <source>
        <dbReference type="PROSITE" id="PS50109"/>
    </source>
</evidence>
<dbReference type="InterPro" id="IPR013767">
    <property type="entry name" value="PAS_fold"/>
</dbReference>
<evidence type="ECO:0000256" key="13">
    <source>
        <dbReference type="ARBA" id="ARBA00023136"/>
    </source>
</evidence>
<evidence type="ECO:0000256" key="11">
    <source>
        <dbReference type="ARBA" id="ARBA00022989"/>
    </source>
</evidence>
<dbReference type="PROSITE" id="PS50110">
    <property type="entry name" value="RESPONSE_REGULATORY"/>
    <property type="match status" value="1"/>
</dbReference>
<dbReference type="SUPFAM" id="SSF55874">
    <property type="entry name" value="ATPase domain of HSP90 chaperone/DNA topoisomerase II/histidine kinase"/>
    <property type="match status" value="1"/>
</dbReference>
<dbReference type="SUPFAM" id="SSF158472">
    <property type="entry name" value="HAMP domain-like"/>
    <property type="match status" value="1"/>
</dbReference>
<keyword evidence="10" id="KW-0067">ATP-binding</keyword>
<dbReference type="InterPro" id="IPR033463">
    <property type="entry name" value="sCache_3"/>
</dbReference>
<dbReference type="GO" id="GO:0005886">
    <property type="term" value="C:plasma membrane"/>
    <property type="evidence" value="ECO:0007669"/>
    <property type="project" value="UniProtKB-SubCell"/>
</dbReference>
<evidence type="ECO:0000256" key="8">
    <source>
        <dbReference type="ARBA" id="ARBA00022741"/>
    </source>
</evidence>
<sequence>MKMRMSKIFQKTLLLNFVLFGVISISMSLMSALTLYNHMVDEYISKGKSIASSIAGSSVEILLNRDSSTIQSMIDQFKAIDGAAYVYVQDENGDIISHTFVPCVPEILKHSTSHPDEISVREITLPETGKVIDITKPILAGMAGYVHVGMDKELINKYVWIAIAKLQVVMFFIFWGSVFLLYLSVNRISEPLNKLTEYARKLSDHDFTASVEITSNDEIGLLAGTMQNMASELTTIISGLERAVTNATSELQDTLTYMEVIMDNLADGLLVIDVYGKISLTNPALSDLFGLEGQDVKGKDVKNFFTDEMNQLFNLVKGCEQEIYTSEITLNKRRIGKAVATPIHKKDSEDGTTLCLGAVILVRDITYEKEVDNLKTDFISTVSHELRTPMTSILGFAKIIRKKLDKTVFPHCHTTDKKTQRAMDQVHDNIGIIVSEGERLTDLINDVLDIAKMESGKIDWKNNPVDMEEVINVSGQSTNPLWMSKNLDLQVDIEENLPTIYGDRDRIMQVMMNLISNAVKFTKSGTITCTARAHENEILISVSDTGSGISPEDQKKIFERFKQVGDTLTGKPKGTGLGLPICKQIVEHHNGRIWVDSKLSAGSSFHFTLAKGTPDTKVNFVPAHSKINSVGRRPGEKNSPLILVADDDPALNEFLSQILEEEGYRIITAVDGVEAVEVAKKQMPQLITMDLKMPRMDGAEAIRQLRMDPSTRHIPVIVISALAEGQKAGGDAALIKPIDDRRLIETIHGMLQEDLIMTDPCMVLGMEKAAPTQNLLVICPGKINYCAPSELWSQIEQGFKGTLFIPAEISTTLDLDRLSSIPEVQLVIIPDN</sequence>
<evidence type="ECO:0000256" key="12">
    <source>
        <dbReference type="ARBA" id="ARBA00023012"/>
    </source>
</evidence>
<keyword evidence="9" id="KW-0418">Kinase</keyword>
<feature type="transmembrane region" description="Helical" evidence="15">
    <location>
        <begin position="12"/>
        <end position="36"/>
    </location>
</feature>
<feature type="modified residue" description="4-aspartylphosphate" evidence="14">
    <location>
        <position position="690"/>
    </location>
</feature>
<dbReference type="GO" id="GO:0006355">
    <property type="term" value="P:regulation of DNA-templated transcription"/>
    <property type="evidence" value="ECO:0007669"/>
    <property type="project" value="InterPro"/>
</dbReference>
<keyword evidence="6" id="KW-0808">Transferase</keyword>
<keyword evidence="21" id="KW-1185">Reference proteome</keyword>
<evidence type="ECO:0000256" key="5">
    <source>
        <dbReference type="ARBA" id="ARBA00022553"/>
    </source>
</evidence>
<dbReference type="InterPro" id="IPR011006">
    <property type="entry name" value="CheY-like_superfamily"/>
</dbReference>
<dbReference type="Pfam" id="PF00672">
    <property type="entry name" value="HAMP"/>
    <property type="match status" value="1"/>
</dbReference>
<reference evidence="21" key="1">
    <citation type="submission" date="2016-10" db="EMBL/GenBank/DDBJ databases">
        <authorList>
            <person name="Varghese N."/>
            <person name="Submissions S."/>
        </authorList>
    </citation>
    <scope>NUCLEOTIDE SEQUENCE [LARGE SCALE GENOMIC DNA]</scope>
    <source>
        <strain evidence="21">DSM 16995</strain>
    </source>
</reference>
<dbReference type="PROSITE" id="PS50112">
    <property type="entry name" value="PAS"/>
    <property type="match status" value="1"/>
</dbReference>
<dbReference type="SMART" id="SM00448">
    <property type="entry name" value="REC"/>
    <property type="match status" value="1"/>
</dbReference>
<dbReference type="CDD" id="cd06225">
    <property type="entry name" value="HAMP"/>
    <property type="match status" value="1"/>
</dbReference>
<evidence type="ECO:0000256" key="4">
    <source>
        <dbReference type="ARBA" id="ARBA00022475"/>
    </source>
</evidence>
<dbReference type="SUPFAM" id="SSF52172">
    <property type="entry name" value="CheY-like"/>
    <property type="match status" value="1"/>
</dbReference>
<dbReference type="EC" id="2.7.13.3" evidence="3"/>
<evidence type="ECO:0000256" key="7">
    <source>
        <dbReference type="ARBA" id="ARBA00022692"/>
    </source>
</evidence>
<dbReference type="GO" id="GO:0000155">
    <property type="term" value="F:phosphorelay sensor kinase activity"/>
    <property type="evidence" value="ECO:0007669"/>
    <property type="project" value="InterPro"/>
</dbReference>
<dbReference type="CDD" id="cd16922">
    <property type="entry name" value="HATPase_EvgS-ArcB-TorS-like"/>
    <property type="match status" value="1"/>
</dbReference>
<dbReference type="SUPFAM" id="SSF55785">
    <property type="entry name" value="PYP-like sensor domain (PAS domain)"/>
    <property type="match status" value="1"/>
</dbReference>
<evidence type="ECO:0000313" key="21">
    <source>
        <dbReference type="Proteomes" id="UP000199053"/>
    </source>
</evidence>
<dbReference type="SMART" id="SM00304">
    <property type="entry name" value="HAMP"/>
    <property type="match status" value="1"/>
</dbReference>
<dbReference type="GO" id="GO:0005524">
    <property type="term" value="F:ATP binding"/>
    <property type="evidence" value="ECO:0007669"/>
    <property type="project" value="UniProtKB-KW"/>
</dbReference>
<dbReference type="InterPro" id="IPR003661">
    <property type="entry name" value="HisK_dim/P_dom"/>
</dbReference>
<evidence type="ECO:0000256" key="14">
    <source>
        <dbReference type="PROSITE-ProRule" id="PRU00169"/>
    </source>
</evidence>
<dbReference type="Pfam" id="PF00512">
    <property type="entry name" value="HisKA"/>
    <property type="match status" value="1"/>
</dbReference>
<dbReference type="OrthoDB" id="9813151at2"/>
<dbReference type="InterPro" id="IPR036890">
    <property type="entry name" value="HATPase_C_sf"/>
</dbReference>
<feature type="domain" description="Histidine kinase" evidence="16">
    <location>
        <begin position="381"/>
        <end position="613"/>
    </location>
</feature>
<dbReference type="SMART" id="SM00388">
    <property type="entry name" value="HisKA"/>
    <property type="match status" value="1"/>
</dbReference>
<evidence type="ECO:0000256" key="6">
    <source>
        <dbReference type="ARBA" id="ARBA00022679"/>
    </source>
</evidence>
<keyword evidence="4" id="KW-1003">Cell membrane</keyword>
<dbReference type="InterPro" id="IPR003660">
    <property type="entry name" value="HAMP_dom"/>
</dbReference>
<name>A0A1G9FDG2_9BACT</name>
<keyword evidence="12" id="KW-0902">Two-component regulatory system</keyword>
<dbReference type="STRING" id="246191.SAMN05660337_1494"/>
<dbReference type="PROSITE" id="PS50885">
    <property type="entry name" value="HAMP"/>
    <property type="match status" value="1"/>
</dbReference>
<dbReference type="RefSeq" id="WP_092159731.1">
    <property type="nucleotide sequence ID" value="NZ_FNGA01000002.1"/>
</dbReference>
<dbReference type="CDD" id="cd00082">
    <property type="entry name" value="HisKA"/>
    <property type="match status" value="1"/>
</dbReference>
<evidence type="ECO:0000259" key="19">
    <source>
        <dbReference type="PROSITE" id="PS50885"/>
    </source>
</evidence>
<keyword evidence="8" id="KW-0547">Nucleotide-binding</keyword>
<keyword evidence="13 15" id="KW-0472">Membrane</keyword>
<evidence type="ECO:0000256" key="15">
    <source>
        <dbReference type="SAM" id="Phobius"/>
    </source>
</evidence>
<dbReference type="AlphaFoldDB" id="A0A1G9FDG2"/>
<dbReference type="Gene3D" id="1.10.287.130">
    <property type="match status" value="1"/>
</dbReference>
<gene>
    <name evidence="20" type="ORF">SAMN05660337_1494</name>
</gene>
<dbReference type="SMART" id="SM00387">
    <property type="entry name" value="HATPase_c"/>
    <property type="match status" value="1"/>
</dbReference>
<evidence type="ECO:0000313" key="20">
    <source>
        <dbReference type="EMBL" id="SDK86390.1"/>
    </source>
</evidence>
<dbReference type="Pfam" id="PF00989">
    <property type="entry name" value="PAS"/>
    <property type="match status" value="1"/>
</dbReference>
<dbReference type="EMBL" id="FNGA01000002">
    <property type="protein sequence ID" value="SDK86390.1"/>
    <property type="molecule type" value="Genomic_DNA"/>
</dbReference>
<comment type="subcellular location">
    <subcellularLocation>
        <location evidence="2">Cell membrane</location>
        <topology evidence="2">Multi-pass membrane protein</topology>
    </subcellularLocation>
</comment>
<dbReference type="InterPro" id="IPR004358">
    <property type="entry name" value="Sig_transdc_His_kin-like_C"/>
</dbReference>
<dbReference type="FunFam" id="3.30.565.10:FF:000010">
    <property type="entry name" value="Sensor histidine kinase RcsC"/>
    <property type="match status" value="1"/>
</dbReference>
<keyword evidence="5 14" id="KW-0597">Phosphoprotein</keyword>
<dbReference type="Pfam" id="PF00072">
    <property type="entry name" value="Response_reg"/>
    <property type="match status" value="1"/>
</dbReference>
<dbReference type="InterPro" id="IPR000014">
    <property type="entry name" value="PAS"/>
</dbReference>
<keyword evidence="11 15" id="KW-1133">Transmembrane helix</keyword>
<dbReference type="InterPro" id="IPR036097">
    <property type="entry name" value="HisK_dim/P_sf"/>
</dbReference>
<dbReference type="InterPro" id="IPR001789">
    <property type="entry name" value="Sig_transdc_resp-reg_receiver"/>
</dbReference>
<evidence type="ECO:0000256" key="9">
    <source>
        <dbReference type="ARBA" id="ARBA00022777"/>
    </source>
</evidence>
<proteinExistence type="predicted"/>
<feature type="domain" description="HAMP" evidence="19">
    <location>
        <begin position="186"/>
        <end position="238"/>
    </location>
</feature>
<dbReference type="Pfam" id="PF02518">
    <property type="entry name" value="HATPase_c"/>
    <property type="match status" value="1"/>
</dbReference>
<dbReference type="Pfam" id="PF17203">
    <property type="entry name" value="sCache_3_2"/>
    <property type="match status" value="1"/>
</dbReference>